<dbReference type="Gene3D" id="3.30.360.20">
    <property type="entry name" value="RNA 3'-terminal phosphate cyclase, insert domain"/>
    <property type="match status" value="1"/>
</dbReference>
<dbReference type="AlphaFoldDB" id="A0A8K0KRL8"/>
<name>A0A8K0KRL8_LADFU</name>
<dbReference type="PROSITE" id="PS01287">
    <property type="entry name" value="RTC"/>
    <property type="match status" value="1"/>
</dbReference>
<proteinExistence type="predicted"/>
<dbReference type="InterPro" id="IPR000228">
    <property type="entry name" value="RNA3'_term_phos_cyc"/>
</dbReference>
<dbReference type="InterPro" id="IPR023797">
    <property type="entry name" value="RNA3'_phos_cyclase_dom"/>
</dbReference>
<dbReference type="OrthoDB" id="25029at2759"/>
<dbReference type="InterPro" id="IPR013791">
    <property type="entry name" value="RNA3'-term_phos_cycl_insert"/>
</dbReference>
<comment type="caution">
    <text evidence="3">The sequence shown here is derived from an EMBL/GenBank/DDBJ whole genome shotgun (WGS) entry which is preliminary data.</text>
</comment>
<dbReference type="Proteomes" id="UP000792457">
    <property type="component" value="Unassembled WGS sequence"/>
</dbReference>
<dbReference type="Pfam" id="PF01137">
    <property type="entry name" value="RTC"/>
    <property type="match status" value="1"/>
</dbReference>
<dbReference type="SUPFAM" id="SSF52913">
    <property type="entry name" value="RNA 3'-terminal phosphate cyclase, RPTC, insert domain"/>
    <property type="match status" value="1"/>
</dbReference>
<accession>A0A8K0KRL8</accession>
<dbReference type="PANTHER" id="PTHR11096">
    <property type="entry name" value="RNA 3' TERMINAL PHOSPHATE CYCLASE"/>
    <property type="match status" value="1"/>
</dbReference>
<dbReference type="PANTHER" id="PTHR11096:SF0">
    <property type="entry name" value="RNA 3'-TERMINAL PHOSPHATE CYCLASE"/>
    <property type="match status" value="1"/>
</dbReference>
<keyword evidence="4" id="KW-1185">Reference proteome</keyword>
<evidence type="ECO:0000313" key="4">
    <source>
        <dbReference type="Proteomes" id="UP000792457"/>
    </source>
</evidence>
<sequence length="210" mass="22108">MKLAPIRGYYPRGGGQVIVHVNPLERGKCLKAVQMLSRGPILRVWGTAFVAGALPIKLAHVMAGRAREVIHRKLHGAGTSIGLDVSALKEPPGKAVATGSGINLFAETGEKCLLGANAVGSPKITPENVAEKAATDLIDHIDRGTCVDTHAQDQTVVLMALASGTSKILSGDLTLHTRSAIYITELLTKVKFKEYDGILECTGIGHASKA</sequence>
<protein>
    <recommendedName>
        <fullName evidence="5">RNA 3'-terminal-phosphate cyclase (ATP)</fullName>
    </recommendedName>
</protein>
<gene>
    <name evidence="3" type="ORF">J437_LFUL018787</name>
</gene>
<reference evidence="3" key="1">
    <citation type="submission" date="2013-04" db="EMBL/GenBank/DDBJ databases">
        <authorList>
            <person name="Qu J."/>
            <person name="Murali S.C."/>
            <person name="Bandaranaike D."/>
            <person name="Bellair M."/>
            <person name="Blankenburg K."/>
            <person name="Chao H."/>
            <person name="Dinh H."/>
            <person name="Doddapaneni H."/>
            <person name="Downs B."/>
            <person name="Dugan-Rocha S."/>
            <person name="Elkadiri S."/>
            <person name="Gnanaolivu R.D."/>
            <person name="Hernandez B."/>
            <person name="Javaid M."/>
            <person name="Jayaseelan J.C."/>
            <person name="Lee S."/>
            <person name="Li M."/>
            <person name="Ming W."/>
            <person name="Munidasa M."/>
            <person name="Muniz J."/>
            <person name="Nguyen L."/>
            <person name="Ongeri F."/>
            <person name="Osuji N."/>
            <person name="Pu L.-L."/>
            <person name="Puazo M."/>
            <person name="Qu C."/>
            <person name="Quiroz J."/>
            <person name="Raj R."/>
            <person name="Weissenberger G."/>
            <person name="Xin Y."/>
            <person name="Zou X."/>
            <person name="Han Y."/>
            <person name="Richards S."/>
            <person name="Worley K."/>
            <person name="Muzny D."/>
            <person name="Gibbs R."/>
        </authorList>
    </citation>
    <scope>NUCLEOTIDE SEQUENCE</scope>
    <source>
        <strain evidence="3">Sampled in the wild</strain>
    </source>
</reference>
<dbReference type="Pfam" id="PF05189">
    <property type="entry name" value="RTC_insert"/>
    <property type="match status" value="1"/>
</dbReference>
<evidence type="ECO:0000259" key="2">
    <source>
        <dbReference type="Pfam" id="PF05189"/>
    </source>
</evidence>
<dbReference type="EMBL" id="KZ309517">
    <property type="protein sequence ID" value="KAG8239123.1"/>
    <property type="molecule type" value="Genomic_DNA"/>
</dbReference>
<dbReference type="GO" id="GO:0003963">
    <property type="term" value="F:RNA-3'-phosphate cyclase activity"/>
    <property type="evidence" value="ECO:0007669"/>
    <property type="project" value="TreeGrafter"/>
</dbReference>
<dbReference type="InterPro" id="IPR020719">
    <property type="entry name" value="RNA3'_term_phos_cycl-like_CS"/>
</dbReference>
<evidence type="ECO:0008006" key="5">
    <source>
        <dbReference type="Google" id="ProtNLM"/>
    </source>
</evidence>
<organism evidence="3 4">
    <name type="scientific">Ladona fulva</name>
    <name type="common">Scarce chaser dragonfly</name>
    <name type="synonym">Libellula fulva</name>
    <dbReference type="NCBI Taxonomy" id="123851"/>
    <lineage>
        <taxon>Eukaryota</taxon>
        <taxon>Metazoa</taxon>
        <taxon>Ecdysozoa</taxon>
        <taxon>Arthropoda</taxon>
        <taxon>Hexapoda</taxon>
        <taxon>Insecta</taxon>
        <taxon>Pterygota</taxon>
        <taxon>Palaeoptera</taxon>
        <taxon>Odonata</taxon>
        <taxon>Epiprocta</taxon>
        <taxon>Anisoptera</taxon>
        <taxon>Libelluloidea</taxon>
        <taxon>Libellulidae</taxon>
        <taxon>Ladona</taxon>
    </lineage>
</organism>
<dbReference type="GO" id="GO:0006396">
    <property type="term" value="P:RNA processing"/>
    <property type="evidence" value="ECO:0007669"/>
    <property type="project" value="InterPro"/>
</dbReference>
<reference evidence="3" key="2">
    <citation type="submission" date="2017-10" db="EMBL/GenBank/DDBJ databases">
        <title>Ladona fulva Genome sequencing and assembly.</title>
        <authorList>
            <person name="Murali S."/>
            <person name="Richards S."/>
            <person name="Bandaranaike D."/>
            <person name="Bellair M."/>
            <person name="Blankenburg K."/>
            <person name="Chao H."/>
            <person name="Dinh H."/>
            <person name="Doddapaneni H."/>
            <person name="Dugan-Rocha S."/>
            <person name="Elkadiri S."/>
            <person name="Gnanaolivu R."/>
            <person name="Hernandez B."/>
            <person name="Skinner E."/>
            <person name="Javaid M."/>
            <person name="Lee S."/>
            <person name="Li M."/>
            <person name="Ming W."/>
            <person name="Munidasa M."/>
            <person name="Muniz J."/>
            <person name="Nguyen L."/>
            <person name="Hughes D."/>
            <person name="Osuji N."/>
            <person name="Pu L.-L."/>
            <person name="Puazo M."/>
            <person name="Qu C."/>
            <person name="Quiroz J."/>
            <person name="Raj R."/>
            <person name="Weissenberger G."/>
            <person name="Xin Y."/>
            <person name="Zou X."/>
            <person name="Han Y."/>
            <person name="Worley K."/>
            <person name="Muzny D."/>
            <person name="Gibbs R."/>
        </authorList>
    </citation>
    <scope>NUCLEOTIDE SEQUENCE</scope>
    <source>
        <strain evidence="3">Sampled in the wild</strain>
    </source>
</reference>
<dbReference type="InterPro" id="IPR036553">
    <property type="entry name" value="RPTC_insert"/>
</dbReference>
<evidence type="ECO:0000259" key="1">
    <source>
        <dbReference type="Pfam" id="PF01137"/>
    </source>
</evidence>
<feature type="domain" description="RNA 3'-terminal phosphate cyclase insert" evidence="2">
    <location>
        <begin position="37"/>
        <end position="141"/>
    </location>
</feature>
<evidence type="ECO:0000313" key="3">
    <source>
        <dbReference type="EMBL" id="KAG8239123.1"/>
    </source>
</evidence>
<feature type="domain" description="RNA 3'-terminal phosphate cyclase" evidence="1">
    <location>
        <begin position="7"/>
        <end position="193"/>
    </location>
</feature>
<dbReference type="GO" id="GO:0005634">
    <property type="term" value="C:nucleus"/>
    <property type="evidence" value="ECO:0007669"/>
    <property type="project" value="TreeGrafter"/>
</dbReference>